<evidence type="ECO:0000256" key="1">
    <source>
        <dbReference type="SAM" id="MobiDB-lite"/>
    </source>
</evidence>
<dbReference type="RefSeq" id="WP_367768157.1">
    <property type="nucleotide sequence ID" value="NZ_JBFNXR010000015.1"/>
</dbReference>
<dbReference type="EMBL" id="JBFNXR010000015">
    <property type="protein sequence ID" value="MEW9853814.1"/>
    <property type="molecule type" value="Genomic_DNA"/>
</dbReference>
<evidence type="ECO:0000313" key="3">
    <source>
        <dbReference type="Proteomes" id="UP001556118"/>
    </source>
</evidence>
<feature type="region of interest" description="Disordered" evidence="1">
    <location>
        <begin position="35"/>
        <end position="58"/>
    </location>
</feature>
<sequence>MNELMSIKISSGGAIETFPITDAMVDDGIGWDSMGNDAAHDGQGIGHEAGDHTGHGSLLSDGTEGLNAVVVAQHASVAELIASRMGIRRRK</sequence>
<evidence type="ECO:0000313" key="2">
    <source>
        <dbReference type="EMBL" id="MEW9853814.1"/>
    </source>
</evidence>
<proteinExistence type="predicted"/>
<gene>
    <name evidence="2" type="ORF">ABUH87_01240</name>
</gene>
<name>A0ABV3R7V5_9SPHN</name>
<protein>
    <submittedName>
        <fullName evidence="2">Uncharacterized protein</fullName>
    </submittedName>
</protein>
<dbReference type="Proteomes" id="UP001556118">
    <property type="component" value="Unassembled WGS sequence"/>
</dbReference>
<accession>A0ABV3R7V5</accession>
<keyword evidence="3" id="KW-1185">Reference proteome</keyword>
<comment type="caution">
    <text evidence="2">The sequence shown here is derived from an EMBL/GenBank/DDBJ whole genome shotgun (WGS) entry which is preliminary data.</text>
</comment>
<organism evidence="2 3">
    <name type="scientific">Novosphingobium rhizovicinum</name>
    <dbReference type="NCBI Taxonomy" id="3228928"/>
    <lineage>
        <taxon>Bacteria</taxon>
        <taxon>Pseudomonadati</taxon>
        <taxon>Pseudomonadota</taxon>
        <taxon>Alphaproteobacteria</taxon>
        <taxon>Sphingomonadales</taxon>
        <taxon>Sphingomonadaceae</taxon>
        <taxon>Novosphingobium</taxon>
    </lineage>
</organism>
<reference evidence="2 3" key="1">
    <citation type="submission" date="2024-06" db="EMBL/GenBank/DDBJ databases">
        <title>Novosphingobium rhizovicinus M1R2S20.</title>
        <authorList>
            <person name="Sun J.-Q."/>
        </authorList>
    </citation>
    <scope>NUCLEOTIDE SEQUENCE [LARGE SCALE GENOMIC DNA]</scope>
    <source>
        <strain evidence="2 3">M1R2S20</strain>
    </source>
</reference>